<dbReference type="SMART" id="SM00448">
    <property type="entry name" value="REC"/>
    <property type="match status" value="1"/>
</dbReference>
<dbReference type="GO" id="GO:0000156">
    <property type="term" value="F:phosphorelay response regulator activity"/>
    <property type="evidence" value="ECO:0007669"/>
    <property type="project" value="InterPro"/>
</dbReference>
<sequence>MKIAIVEDDLSQRTKLRQLIENFATTNDLSITISEFEDGLTIVDQFHNDFDVIYFDIQMPLLDGMSAAKKIRQQDPNVLIVFLTNYVQFAIEGYAVNASDFLLKPLTGFSFQAHFKKLVQQLQQQQPQTYVIKNKTGWRKIALDDLSYVESEGHALYFHVHDDVYSTLGALKNLETELAESHFFRCNNCYLVNMKHVQGIDGHTLHLGQSDLTISRPRKKAFMVALTNYLADGGQS</sequence>
<reference evidence="4 5" key="1">
    <citation type="journal article" date="2015" name="Genome Announc.">
        <title>Expanding the biotechnology potential of lactobacilli through comparative genomics of 213 strains and associated genera.</title>
        <authorList>
            <person name="Sun Z."/>
            <person name="Harris H.M."/>
            <person name="McCann A."/>
            <person name="Guo C."/>
            <person name="Argimon S."/>
            <person name="Zhang W."/>
            <person name="Yang X."/>
            <person name="Jeffery I.B."/>
            <person name="Cooney J.C."/>
            <person name="Kagawa T.F."/>
            <person name="Liu W."/>
            <person name="Song Y."/>
            <person name="Salvetti E."/>
            <person name="Wrobel A."/>
            <person name="Rasinkangas P."/>
            <person name="Parkhill J."/>
            <person name="Rea M.C."/>
            <person name="O'Sullivan O."/>
            <person name="Ritari J."/>
            <person name="Douillard F.P."/>
            <person name="Paul Ross R."/>
            <person name="Yang R."/>
            <person name="Briner A.E."/>
            <person name="Felis G.E."/>
            <person name="de Vos W.M."/>
            <person name="Barrangou R."/>
            <person name="Klaenhammer T.R."/>
            <person name="Caufield P.W."/>
            <person name="Cui Y."/>
            <person name="Zhang H."/>
            <person name="O'Toole P.W."/>
        </authorList>
    </citation>
    <scope>NUCLEOTIDE SEQUENCE [LARGE SCALE GENOMIC DNA]</scope>
    <source>
        <strain evidence="4 5">DSM 18527</strain>
    </source>
</reference>
<dbReference type="Pfam" id="PF00072">
    <property type="entry name" value="Response_reg"/>
    <property type="match status" value="1"/>
</dbReference>
<gene>
    <name evidence="4" type="ORF">FC83_GL000976</name>
</gene>
<protein>
    <submittedName>
        <fullName evidence="4">Response regulator protein</fullName>
    </submittedName>
</protein>
<organism evidence="4 5">
    <name type="scientific">Agrilactobacillus composti DSM 18527 = JCM 14202</name>
    <dbReference type="NCBI Taxonomy" id="1423734"/>
    <lineage>
        <taxon>Bacteria</taxon>
        <taxon>Bacillati</taxon>
        <taxon>Bacillota</taxon>
        <taxon>Bacilli</taxon>
        <taxon>Lactobacillales</taxon>
        <taxon>Lactobacillaceae</taxon>
        <taxon>Agrilactobacillus</taxon>
    </lineage>
</organism>
<dbReference type="InterPro" id="IPR001789">
    <property type="entry name" value="Sig_transdc_resp-reg_receiver"/>
</dbReference>
<name>X0QQV5_9LACO</name>
<dbReference type="PANTHER" id="PTHR37299">
    <property type="entry name" value="TRANSCRIPTIONAL REGULATOR-RELATED"/>
    <property type="match status" value="1"/>
</dbReference>
<evidence type="ECO:0000259" key="2">
    <source>
        <dbReference type="PROSITE" id="PS50110"/>
    </source>
</evidence>
<keyword evidence="5" id="KW-1185">Reference proteome</keyword>
<dbReference type="InterPro" id="IPR011006">
    <property type="entry name" value="CheY-like_superfamily"/>
</dbReference>
<feature type="domain" description="HTH LytTR-type" evidence="3">
    <location>
        <begin position="140"/>
        <end position="228"/>
    </location>
</feature>
<feature type="modified residue" description="4-aspartylphosphate" evidence="1">
    <location>
        <position position="56"/>
    </location>
</feature>
<dbReference type="PATRIC" id="fig|1423734.3.peg.990"/>
<dbReference type="Proteomes" id="UP000051236">
    <property type="component" value="Unassembled WGS sequence"/>
</dbReference>
<feature type="domain" description="Response regulatory" evidence="2">
    <location>
        <begin position="2"/>
        <end position="119"/>
    </location>
</feature>
<dbReference type="SUPFAM" id="SSF52172">
    <property type="entry name" value="CheY-like"/>
    <property type="match status" value="1"/>
</dbReference>
<evidence type="ECO:0000313" key="4">
    <source>
        <dbReference type="EMBL" id="KRM35453.1"/>
    </source>
</evidence>
<dbReference type="PANTHER" id="PTHR37299:SF1">
    <property type="entry name" value="STAGE 0 SPORULATION PROTEIN A HOMOLOG"/>
    <property type="match status" value="1"/>
</dbReference>
<dbReference type="Gene3D" id="3.40.50.2300">
    <property type="match status" value="1"/>
</dbReference>
<dbReference type="InterPro" id="IPR046947">
    <property type="entry name" value="LytR-like"/>
</dbReference>
<dbReference type="Gene3D" id="2.40.50.1020">
    <property type="entry name" value="LytTr DNA-binding domain"/>
    <property type="match status" value="1"/>
</dbReference>
<evidence type="ECO:0000256" key="1">
    <source>
        <dbReference type="PROSITE-ProRule" id="PRU00169"/>
    </source>
</evidence>
<dbReference type="GO" id="GO:0003677">
    <property type="term" value="F:DNA binding"/>
    <property type="evidence" value="ECO:0007669"/>
    <property type="project" value="InterPro"/>
</dbReference>
<dbReference type="AlphaFoldDB" id="X0QQV5"/>
<dbReference type="PROSITE" id="PS50110">
    <property type="entry name" value="RESPONSE_REGULATORY"/>
    <property type="match status" value="1"/>
</dbReference>
<dbReference type="STRING" id="1423734.FC83_GL000976"/>
<dbReference type="SMART" id="SM00850">
    <property type="entry name" value="LytTR"/>
    <property type="match status" value="1"/>
</dbReference>
<dbReference type="Pfam" id="PF04397">
    <property type="entry name" value="LytTR"/>
    <property type="match status" value="1"/>
</dbReference>
<dbReference type="OrthoDB" id="3190595at2"/>
<accession>X0QQV5</accession>
<comment type="caution">
    <text evidence="4">The sequence shown here is derived from an EMBL/GenBank/DDBJ whole genome shotgun (WGS) entry which is preliminary data.</text>
</comment>
<dbReference type="RefSeq" id="WP_035454546.1">
    <property type="nucleotide sequence ID" value="NZ_AZGA01000015.1"/>
</dbReference>
<keyword evidence="1" id="KW-0597">Phosphoprotein</keyword>
<proteinExistence type="predicted"/>
<dbReference type="EMBL" id="AZGA01000015">
    <property type="protein sequence ID" value="KRM35453.1"/>
    <property type="molecule type" value="Genomic_DNA"/>
</dbReference>
<evidence type="ECO:0000313" key="5">
    <source>
        <dbReference type="Proteomes" id="UP000051236"/>
    </source>
</evidence>
<evidence type="ECO:0000259" key="3">
    <source>
        <dbReference type="PROSITE" id="PS50930"/>
    </source>
</evidence>
<dbReference type="InterPro" id="IPR007492">
    <property type="entry name" value="LytTR_DNA-bd_dom"/>
</dbReference>
<dbReference type="eggNOG" id="COG3279">
    <property type="taxonomic scope" value="Bacteria"/>
</dbReference>
<dbReference type="PROSITE" id="PS50930">
    <property type="entry name" value="HTH_LYTTR"/>
    <property type="match status" value="1"/>
</dbReference>